<evidence type="ECO:0000256" key="5">
    <source>
        <dbReference type="ARBA" id="ARBA00032875"/>
    </source>
</evidence>
<dbReference type="PANTHER" id="PTHR43272:SF32">
    <property type="entry name" value="AMP-DEPENDENT SYNTHETASE_LIGASE DOMAIN-CONTAINING PROTEIN"/>
    <property type="match status" value="1"/>
</dbReference>
<organism evidence="7 8">
    <name type="scientific">Streptomyces olivoverticillatus</name>
    <dbReference type="NCBI Taxonomy" id="66427"/>
    <lineage>
        <taxon>Bacteria</taxon>
        <taxon>Bacillati</taxon>
        <taxon>Actinomycetota</taxon>
        <taxon>Actinomycetes</taxon>
        <taxon>Kitasatosporales</taxon>
        <taxon>Streptomycetaceae</taxon>
        <taxon>Streptomyces</taxon>
    </lineage>
</organism>
<dbReference type="InterPro" id="IPR020845">
    <property type="entry name" value="AMP-binding_CS"/>
</dbReference>
<dbReference type="InterPro" id="IPR000873">
    <property type="entry name" value="AMP-dep_synth/lig_dom"/>
</dbReference>
<accession>A0A7W7PLM3</accession>
<dbReference type="InterPro" id="IPR042099">
    <property type="entry name" value="ANL_N_sf"/>
</dbReference>
<keyword evidence="4" id="KW-0443">Lipid metabolism</keyword>
<proteinExistence type="inferred from homology"/>
<name>A0A7W7PLM3_9ACTN</name>
<evidence type="ECO:0000313" key="8">
    <source>
        <dbReference type="Proteomes" id="UP000556084"/>
    </source>
</evidence>
<evidence type="ECO:0000256" key="3">
    <source>
        <dbReference type="ARBA" id="ARBA00022832"/>
    </source>
</evidence>
<protein>
    <recommendedName>
        <fullName evidence="5">Acyl-CoA synthetase</fullName>
    </recommendedName>
</protein>
<evidence type="ECO:0000313" key="7">
    <source>
        <dbReference type="EMBL" id="MBB4894454.1"/>
    </source>
</evidence>
<keyword evidence="8" id="KW-1185">Reference proteome</keyword>
<dbReference type="EMBL" id="JACHJH010000005">
    <property type="protein sequence ID" value="MBB4894454.1"/>
    <property type="molecule type" value="Genomic_DNA"/>
</dbReference>
<dbReference type="PROSITE" id="PS00455">
    <property type="entry name" value="AMP_BINDING"/>
    <property type="match status" value="1"/>
</dbReference>
<keyword evidence="2 7" id="KW-0436">Ligase</keyword>
<dbReference type="GO" id="GO:0016020">
    <property type="term" value="C:membrane"/>
    <property type="evidence" value="ECO:0007669"/>
    <property type="project" value="TreeGrafter"/>
</dbReference>
<gene>
    <name evidence="7" type="ORF">FHS39_003512</name>
</gene>
<comment type="caution">
    <text evidence="7">The sequence shown here is derived from an EMBL/GenBank/DDBJ whole genome shotgun (WGS) entry which is preliminary data.</text>
</comment>
<dbReference type="Pfam" id="PF00501">
    <property type="entry name" value="AMP-binding"/>
    <property type="match status" value="1"/>
</dbReference>
<comment type="similarity">
    <text evidence="1">Belongs to the ATP-dependent AMP-binding enzyme family.</text>
</comment>
<dbReference type="GO" id="GO:0004467">
    <property type="term" value="F:long-chain fatty acid-CoA ligase activity"/>
    <property type="evidence" value="ECO:0007669"/>
    <property type="project" value="TreeGrafter"/>
</dbReference>
<keyword evidence="3" id="KW-0276">Fatty acid metabolism</keyword>
<evidence type="ECO:0000256" key="4">
    <source>
        <dbReference type="ARBA" id="ARBA00023098"/>
    </source>
</evidence>
<dbReference type="CDD" id="cd05907">
    <property type="entry name" value="VL_LC_FACS_like"/>
    <property type="match status" value="1"/>
</dbReference>
<dbReference type="Proteomes" id="UP000556084">
    <property type="component" value="Unassembled WGS sequence"/>
</dbReference>
<reference evidence="7 8" key="1">
    <citation type="submission" date="2020-08" db="EMBL/GenBank/DDBJ databases">
        <title>Genomic Encyclopedia of Type Strains, Phase III (KMG-III): the genomes of soil and plant-associated and newly described type strains.</title>
        <authorList>
            <person name="Whitman W."/>
        </authorList>
    </citation>
    <scope>NUCLEOTIDE SEQUENCE [LARGE SCALE GENOMIC DNA]</scope>
    <source>
        <strain evidence="7 8">CECT 3266</strain>
    </source>
</reference>
<dbReference type="AlphaFoldDB" id="A0A7W7PLM3"/>
<feature type="domain" description="AMP-dependent synthetase/ligase" evidence="6">
    <location>
        <begin position="13"/>
        <end position="421"/>
    </location>
</feature>
<evidence type="ECO:0000259" key="6">
    <source>
        <dbReference type="Pfam" id="PF00501"/>
    </source>
</evidence>
<dbReference type="Gene3D" id="3.40.50.12780">
    <property type="entry name" value="N-terminal domain of ligase-like"/>
    <property type="match status" value="1"/>
</dbReference>
<sequence>MPQCPATIAQFTEWTAGRYGGLPALRFRPPGGGGWTEVSFEELRETVRAVGCGLMALGVRAGDRVAVLSGTRPEWTYAQFGALAAGGVVVPVYPTAGEDELLWVLGDSGASVVVCEDAAQAERVAAVRGKLPELRHVVLMDGRGAAPGAPVLDGLPGGVPVAELLARGAARGPSDLCTIIYTSGTTGLPKGCCLTHGNVVAQQNATADLTDGGPGDTTYLYLPLAHVLAQIVQFTSLRQGGALCYFGGRIEDVVAELAEVRPTHLPSVPRLFEKVHAGVVSRAEARGAGGAARLEAAVRAGLAVTEARSRGEEPGEELRRAWQEAEESVFAPVRAAFGGRVRWALTGAAPIAPQTMDFLRACGIPVFEGYGMTESSGVITVNHPGAVRYGTVGKPVAGYEVRIAADGEVLARGPSVFPGYHANAAASAEALDADGWLHTGDLGSLDADGFLSITGRKKDIIITSGGKNLTPSLAEFAVQQSRWVSRAVLIGDRRPYPVALLTLDLEEVGAWAEREGVDLAAAGGPARHPAVRRLCREAVETANGQLSGPLRMRAFAVLAEDFSVAAGTLTPTLKLRRAAVAERYAAEIDALYGGRPEGRYRE</sequence>
<dbReference type="SUPFAM" id="SSF56801">
    <property type="entry name" value="Acetyl-CoA synthetase-like"/>
    <property type="match status" value="1"/>
</dbReference>
<dbReference type="Pfam" id="PF23562">
    <property type="entry name" value="AMP-binding_C_3"/>
    <property type="match status" value="1"/>
</dbReference>
<dbReference type="PANTHER" id="PTHR43272">
    <property type="entry name" value="LONG-CHAIN-FATTY-ACID--COA LIGASE"/>
    <property type="match status" value="1"/>
</dbReference>
<dbReference type="RefSeq" id="WP_184350268.1">
    <property type="nucleotide sequence ID" value="NZ_JACHJH010000005.1"/>
</dbReference>
<evidence type="ECO:0000256" key="1">
    <source>
        <dbReference type="ARBA" id="ARBA00006432"/>
    </source>
</evidence>
<evidence type="ECO:0000256" key="2">
    <source>
        <dbReference type="ARBA" id="ARBA00022598"/>
    </source>
</evidence>